<dbReference type="InterPro" id="IPR016024">
    <property type="entry name" value="ARM-type_fold"/>
</dbReference>
<dbReference type="AlphaFoldDB" id="A0AAD2DCL8"/>
<protein>
    <submittedName>
        <fullName evidence="1">Uncharacterized protein</fullName>
    </submittedName>
</protein>
<organism evidence="1 2">
    <name type="scientific">Euplotes crassus</name>
    <dbReference type="NCBI Taxonomy" id="5936"/>
    <lineage>
        <taxon>Eukaryota</taxon>
        <taxon>Sar</taxon>
        <taxon>Alveolata</taxon>
        <taxon>Ciliophora</taxon>
        <taxon>Intramacronucleata</taxon>
        <taxon>Spirotrichea</taxon>
        <taxon>Hypotrichia</taxon>
        <taxon>Euplotida</taxon>
        <taxon>Euplotidae</taxon>
        <taxon>Moneuplotes</taxon>
    </lineage>
</organism>
<reference evidence="1" key="1">
    <citation type="submission" date="2023-07" db="EMBL/GenBank/DDBJ databases">
        <authorList>
            <consortium name="AG Swart"/>
            <person name="Singh M."/>
            <person name="Singh A."/>
            <person name="Seah K."/>
            <person name="Emmerich C."/>
        </authorList>
    </citation>
    <scope>NUCLEOTIDE SEQUENCE</scope>
    <source>
        <strain evidence="1">DP1</strain>
    </source>
</reference>
<proteinExistence type="predicted"/>
<keyword evidence="2" id="KW-1185">Reference proteome</keyword>
<evidence type="ECO:0000313" key="1">
    <source>
        <dbReference type="EMBL" id="CAI2387830.1"/>
    </source>
</evidence>
<comment type="caution">
    <text evidence="1">The sequence shown here is derived from an EMBL/GenBank/DDBJ whole genome shotgun (WGS) entry which is preliminary data.</text>
</comment>
<sequence>MVKKREICSRSNRTCCKDLKRHKEGRSLNPNSLLIREKSKECIQMILKARFCTYCIVKIFLPNLSKLLSNDTKEKALQEILKVFNDTGTKPEWLKIYLQELLKRRISKKGLINFEMEIIALNHLIRLNGQNFIDPRSKVNTLESTIKKVTDLYKIAMSIESSEVHRAVAQGYIHILESCIKPKYGLDLEKINEMLIIPLQSSIEKGEDKVAQVAAAHVYYFMVKAAYESEYNEVFKFLYSKYLDTFKAFNIENEDYIDCMSYLIQNGGIKPAAEFIGSLIRKCLKVLNSKDVHNPKAKTSACYLLFLLARKLHEVGDIIFEPFGYTVLSKLDSLRFGKNLKLKNEAIKAYDEWKSLENCSRSNSIDLKHFDYDDLQ</sequence>
<name>A0AAD2DCL8_EUPCR</name>
<dbReference type="EMBL" id="CAMPGE010030313">
    <property type="protein sequence ID" value="CAI2387830.1"/>
    <property type="molecule type" value="Genomic_DNA"/>
</dbReference>
<evidence type="ECO:0000313" key="2">
    <source>
        <dbReference type="Proteomes" id="UP001295684"/>
    </source>
</evidence>
<dbReference type="Proteomes" id="UP001295684">
    <property type="component" value="Unassembled WGS sequence"/>
</dbReference>
<gene>
    <name evidence="1" type="ORF">ECRASSUSDP1_LOCUS29464</name>
</gene>
<accession>A0AAD2DCL8</accession>
<dbReference type="SUPFAM" id="SSF48371">
    <property type="entry name" value="ARM repeat"/>
    <property type="match status" value="1"/>
</dbReference>